<proteinExistence type="predicted"/>
<feature type="region of interest" description="Disordered" evidence="1">
    <location>
        <begin position="40"/>
        <end position="61"/>
    </location>
</feature>
<accession>A0AAV9G3R1</accession>
<evidence type="ECO:0000256" key="2">
    <source>
        <dbReference type="SAM" id="SignalP"/>
    </source>
</evidence>
<evidence type="ECO:0000313" key="4">
    <source>
        <dbReference type="Proteomes" id="UP001321760"/>
    </source>
</evidence>
<dbReference type="AlphaFoldDB" id="A0AAV9G3R1"/>
<evidence type="ECO:0000313" key="3">
    <source>
        <dbReference type="EMBL" id="KAK4443404.1"/>
    </source>
</evidence>
<evidence type="ECO:0008006" key="5">
    <source>
        <dbReference type="Google" id="ProtNLM"/>
    </source>
</evidence>
<reference evidence="3" key="1">
    <citation type="journal article" date="2023" name="Mol. Phylogenet. Evol.">
        <title>Genome-scale phylogeny and comparative genomics of the fungal order Sordariales.</title>
        <authorList>
            <person name="Hensen N."/>
            <person name="Bonometti L."/>
            <person name="Westerberg I."/>
            <person name="Brannstrom I.O."/>
            <person name="Guillou S."/>
            <person name="Cros-Aarteil S."/>
            <person name="Calhoun S."/>
            <person name="Haridas S."/>
            <person name="Kuo A."/>
            <person name="Mondo S."/>
            <person name="Pangilinan J."/>
            <person name="Riley R."/>
            <person name="LaButti K."/>
            <person name="Andreopoulos B."/>
            <person name="Lipzen A."/>
            <person name="Chen C."/>
            <person name="Yan M."/>
            <person name="Daum C."/>
            <person name="Ng V."/>
            <person name="Clum A."/>
            <person name="Steindorff A."/>
            <person name="Ohm R.A."/>
            <person name="Martin F."/>
            <person name="Silar P."/>
            <person name="Natvig D.O."/>
            <person name="Lalanne C."/>
            <person name="Gautier V."/>
            <person name="Ament-Velasquez S.L."/>
            <person name="Kruys A."/>
            <person name="Hutchinson M.I."/>
            <person name="Powell A.J."/>
            <person name="Barry K."/>
            <person name="Miller A.N."/>
            <person name="Grigoriev I.V."/>
            <person name="Debuchy R."/>
            <person name="Gladieux P."/>
            <person name="Hiltunen Thoren M."/>
            <person name="Johannesson H."/>
        </authorList>
    </citation>
    <scope>NUCLEOTIDE SEQUENCE</scope>
    <source>
        <strain evidence="3">PSN243</strain>
    </source>
</reference>
<organism evidence="3 4">
    <name type="scientific">Podospora aff. communis PSN243</name>
    <dbReference type="NCBI Taxonomy" id="3040156"/>
    <lineage>
        <taxon>Eukaryota</taxon>
        <taxon>Fungi</taxon>
        <taxon>Dikarya</taxon>
        <taxon>Ascomycota</taxon>
        <taxon>Pezizomycotina</taxon>
        <taxon>Sordariomycetes</taxon>
        <taxon>Sordariomycetidae</taxon>
        <taxon>Sordariales</taxon>
        <taxon>Podosporaceae</taxon>
        <taxon>Podospora</taxon>
    </lineage>
</organism>
<gene>
    <name evidence="3" type="ORF">QBC34DRAFT_337052</name>
</gene>
<name>A0AAV9G3R1_9PEZI</name>
<dbReference type="Proteomes" id="UP001321760">
    <property type="component" value="Unassembled WGS sequence"/>
</dbReference>
<keyword evidence="2" id="KW-0732">Signal</keyword>
<sequence>MRHIFFLAGLLAVAPSIVIASPIEASDRVAPAPRALSHQLVPRDDPKQSGPPNCGNANTADKRNFMDMQTELANKGKAMSTTPAKTCRRHSCKNTSGIYVCNDNDHEVQIMYKTINQFAATVGTQCCTMAYTESKGLSGQQFSDQGWNVFIAYANCNHNLDADRPGFGAAGDPWGPNGECKNK</sequence>
<dbReference type="EMBL" id="MU865994">
    <property type="protein sequence ID" value="KAK4443404.1"/>
    <property type="molecule type" value="Genomic_DNA"/>
</dbReference>
<protein>
    <recommendedName>
        <fullName evidence="5">Ecp2 effector protein domain-containing protein</fullName>
    </recommendedName>
</protein>
<feature type="signal peptide" evidence="2">
    <location>
        <begin position="1"/>
        <end position="20"/>
    </location>
</feature>
<keyword evidence="4" id="KW-1185">Reference proteome</keyword>
<evidence type="ECO:0000256" key="1">
    <source>
        <dbReference type="SAM" id="MobiDB-lite"/>
    </source>
</evidence>
<reference evidence="3" key="2">
    <citation type="submission" date="2023-05" db="EMBL/GenBank/DDBJ databases">
        <authorList>
            <consortium name="Lawrence Berkeley National Laboratory"/>
            <person name="Steindorff A."/>
            <person name="Hensen N."/>
            <person name="Bonometti L."/>
            <person name="Westerberg I."/>
            <person name="Brannstrom I.O."/>
            <person name="Guillou S."/>
            <person name="Cros-Aarteil S."/>
            <person name="Calhoun S."/>
            <person name="Haridas S."/>
            <person name="Kuo A."/>
            <person name="Mondo S."/>
            <person name="Pangilinan J."/>
            <person name="Riley R."/>
            <person name="Labutti K."/>
            <person name="Andreopoulos B."/>
            <person name="Lipzen A."/>
            <person name="Chen C."/>
            <person name="Yanf M."/>
            <person name="Daum C."/>
            <person name="Ng V."/>
            <person name="Clum A."/>
            <person name="Ohm R."/>
            <person name="Martin F."/>
            <person name="Silar P."/>
            <person name="Natvig D."/>
            <person name="Lalanne C."/>
            <person name="Gautier V."/>
            <person name="Ament-Velasquez S.L."/>
            <person name="Kruys A."/>
            <person name="Hutchinson M.I."/>
            <person name="Powell A.J."/>
            <person name="Barry K."/>
            <person name="Miller A.N."/>
            <person name="Grigoriev I.V."/>
            <person name="Debuchy R."/>
            <person name="Gladieux P."/>
            <person name="Thoren M.H."/>
            <person name="Johannesson H."/>
        </authorList>
    </citation>
    <scope>NUCLEOTIDE SEQUENCE</scope>
    <source>
        <strain evidence="3">PSN243</strain>
    </source>
</reference>
<comment type="caution">
    <text evidence="3">The sequence shown here is derived from an EMBL/GenBank/DDBJ whole genome shotgun (WGS) entry which is preliminary data.</text>
</comment>
<feature type="chain" id="PRO_5043754128" description="Ecp2 effector protein domain-containing protein" evidence="2">
    <location>
        <begin position="21"/>
        <end position="183"/>
    </location>
</feature>